<dbReference type="EMBL" id="QLNQ01000024">
    <property type="protein sequence ID" value="RCK63157.1"/>
    <property type="molecule type" value="Genomic_DNA"/>
</dbReference>
<name>A0A367YBI6_9ASCO</name>
<reference evidence="1 2" key="1">
    <citation type="submission" date="2018-06" db="EMBL/GenBank/DDBJ databases">
        <title>Whole genome sequencing of Candida tropicalis (genome annotated by CSBL at Korea University).</title>
        <authorList>
            <person name="Ahn J."/>
        </authorList>
    </citation>
    <scope>NUCLEOTIDE SEQUENCE [LARGE SCALE GENOMIC DNA]</scope>
    <source>
        <strain evidence="1 2">ATCC 20962</strain>
    </source>
</reference>
<dbReference type="OrthoDB" id="4026272at2759"/>
<gene>
    <name evidence="1" type="ORF">Cantr_09713</name>
</gene>
<comment type="caution">
    <text evidence="1">The sequence shown here is derived from an EMBL/GenBank/DDBJ whole genome shotgun (WGS) entry which is preliminary data.</text>
</comment>
<sequence>MLIKGTLNGERVTFVVVEEAIHLSNGIDDLHASKFTINHQGILENRYKYVGYKDDLMVLVQSRDEAISRWLLSGDRLYLQLQPRRIHFYDCLGQVSLTEQDECNEIMDIVITNSFELYPNTLDPTQPMVVSGALDEG</sequence>
<keyword evidence="2" id="KW-1185">Reference proteome</keyword>
<protein>
    <submittedName>
        <fullName evidence="1">Uncharacterized protein</fullName>
    </submittedName>
</protein>
<proteinExistence type="predicted"/>
<evidence type="ECO:0000313" key="2">
    <source>
        <dbReference type="Proteomes" id="UP000253472"/>
    </source>
</evidence>
<dbReference type="Proteomes" id="UP000253472">
    <property type="component" value="Unassembled WGS sequence"/>
</dbReference>
<organism evidence="1 2">
    <name type="scientific">Candida viswanathii</name>
    <dbReference type="NCBI Taxonomy" id="5486"/>
    <lineage>
        <taxon>Eukaryota</taxon>
        <taxon>Fungi</taxon>
        <taxon>Dikarya</taxon>
        <taxon>Ascomycota</taxon>
        <taxon>Saccharomycotina</taxon>
        <taxon>Pichiomycetes</taxon>
        <taxon>Debaryomycetaceae</taxon>
        <taxon>Candida/Lodderomyces clade</taxon>
        <taxon>Candida</taxon>
    </lineage>
</organism>
<evidence type="ECO:0000313" key="1">
    <source>
        <dbReference type="EMBL" id="RCK63157.1"/>
    </source>
</evidence>
<accession>A0A367YBI6</accession>
<dbReference type="AlphaFoldDB" id="A0A367YBI6"/>